<dbReference type="KEGG" id="ncu:F0U83_04025"/>
<proteinExistence type="predicted"/>
<name>A0A5P1R8L8_9GAMM</name>
<organism evidence="1 2">
    <name type="scientific">Neptunomonas concharum</name>
    <dbReference type="NCBI Taxonomy" id="1031538"/>
    <lineage>
        <taxon>Bacteria</taxon>
        <taxon>Pseudomonadati</taxon>
        <taxon>Pseudomonadota</taxon>
        <taxon>Gammaproteobacteria</taxon>
        <taxon>Oceanospirillales</taxon>
        <taxon>Oceanospirillaceae</taxon>
        <taxon>Neptunomonas</taxon>
    </lineage>
</organism>
<evidence type="ECO:0000313" key="1">
    <source>
        <dbReference type="EMBL" id="QEQ95938.1"/>
    </source>
</evidence>
<reference evidence="1 2" key="1">
    <citation type="journal article" date="2019" name="Biochem. Eng. J.">
        <title>Metabolic engineering of the marine bacteria Neptunomonas concharum for the production of acetoin and meso-2,3-butanediol from acetate.</title>
        <authorList>
            <person name="Li W."/>
            <person name="Pu N."/>
            <person name="Liu C.-X."/>
            <person name="Yuan Q.-P."/>
            <person name="Li Z.-J."/>
        </authorList>
    </citation>
    <scope>NUCLEOTIDE SEQUENCE [LARGE SCALE GENOMIC DNA]</scope>
    <source>
        <strain evidence="1 2">JCM17730</strain>
    </source>
</reference>
<evidence type="ECO:0000313" key="2">
    <source>
        <dbReference type="Proteomes" id="UP000324760"/>
    </source>
</evidence>
<sequence length="1100" mass="125502">MQNLLRLGYENILLLRTVSFRGDYHYPQSEWDFHSYISTEKRNIVSFSLDDLTQLGVSEKDLKPYIFENPDLISLTNEAFGSSSLERKPIYRAQDGTYILALPTAISVAIRLFVIEQANRFGLLDRLQHAMQVRYARFFSEDSRLLGKISNVPFSPFRDSNGSIVGADALIGIDEQRYVHFLLFFDDFCDYQNGLVNGASTSNSSLENAIAERIKKAFSYSSKIDGFKSGLSILIGCGWGRSVMISLEGESESSNWLLESIPAPDLDTFNRITSMNPFTFWRLIEAKHRVLDVGIHTQNVNGLLNLYSWAKDNDFNIIPHSAFDEDVGNLSSIFMMITQNALLDVRWEVQNEDDIHKVLNPYGEVISVRRLTTSSYFKEDRFKPIYASVDNLENGQLLGLIEGNLCSWWCTPLHNENQNKDLLYRLWHGVCNWICRTDLALSELACSSSYANVFFKIEFEDVDVPIQVSQVLAPETLSNLIKTSTSVENGILHISCKFLKNYFLAFHRADNVAERTIIKSLLTVFIKESVECNDHKELVESILGHVFTDNYGKEVHMLTAQSFLDYVKMSLPEPLVLDRFDDATIKIGLAWMSKSHTEPCNIYGKTECTQYLQDLTLNLWKEIQSYLGSFNKKALIIFLLENHTAVEADIEHWQRTFKAMLGLHNDKDDVYSVALERISSNNSALTGSRILIEMAICESLDDGGKVPNHLDLTKLITFATAIFQYGNLSDSIMYELVKPHLRLSTYGDVQFDHTAYDTVVNPYGKSVQTEMINHASNKYDDHFSEPEVHEKVADLLGQEFEAAWHEEFGVSIDEARKILDVFENIGVEKNKAVYEISCSELFYQSNTSGVSDAALKAFMDRFTLPQRSSWMALSSGYRVSDISPWRFRRRLSLTARPLIILGDKLVIAPSLIRRGVLYCLSNSFDATLDGSFFNTKAMKKWIGEQRNKSGHRFNQEAADKFSRLGWKVEADVKVSKILKKRTKKDFGDVDVLAWNPSEKIVYLVECKDLEFAKTQGEIAKQIYEFRGVTKSDGKPDRLKKHMDRFLVLDENIDKLRDYLKLESINELKVMLLFRQTVPVSYDNADSDIPVTVGFFDELNV</sequence>
<dbReference type="OrthoDB" id="7591888at2"/>
<dbReference type="Proteomes" id="UP000324760">
    <property type="component" value="Chromosome"/>
</dbReference>
<protein>
    <submittedName>
        <fullName evidence="1">Uncharacterized protein</fullName>
    </submittedName>
</protein>
<keyword evidence="2" id="KW-1185">Reference proteome</keyword>
<dbReference type="AlphaFoldDB" id="A0A5P1R8L8"/>
<accession>A0A5P1R8L8</accession>
<dbReference type="RefSeq" id="WP_138986643.1">
    <property type="nucleotide sequence ID" value="NZ_CP043869.1"/>
</dbReference>
<dbReference type="EMBL" id="CP043869">
    <property type="protein sequence ID" value="QEQ95938.1"/>
    <property type="molecule type" value="Genomic_DNA"/>
</dbReference>
<gene>
    <name evidence="1" type="ORF">F0U83_04025</name>
</gene>